<gene>
    <name evidence="1" type="ORF">GCM10023186_29860</name>
</gene>
<organism evidence="1 2">
    <name type="scientific">Hymenobacter koreensis</name>
    <dbReference type="NCBI Taxonomy" id="1084523"/>
    <lineage>
        <taxon>Bacteria</taxon>
        <taxon>Pseudomonadati</taxon>
        <taxon>Bacteroidota</taxon>
        <taxon>Cytophagia</taxon>
        <taxon>Cytophagales</taxon>
        <taxon>Hymenobacteraceae</taxon>
        <taxon>Hymenobacter</taxon>
    </lineage>
</organism>
<sequence>MTHDQLQEAGFLLADYVPEGTSYQRGDLYVRMTPDGTLRVFLPHDTDGTVELSSGDVFSPHILYRGPIHDIDELKKITNGWGTSSS</sequence>
<evidence type="ECO:0000313" key="1">
    <source>
        <dbReference type="EMBL" id="GAA4385917.1"/>
    </source>
</evidence>
<protein>
    <submittedName>
        <fullName evidence="1">Uncharacterized protein</fullName>
    </submittedName>
</protein>
<reference evidence="2" key="1">
    <citation type="journal article" date="2019" name="Int. J. Syst. Evol. Microbiol.">
        <title>The Global Catalogue of Microorganisms (GCM) 10K type strain sequencing project: providing services to taxonomists for standard genome sequencing and annotation.</title>
        <authorList>
            <consortium name="The Broad Institute Genomics Platform"/>
            <consortium name="The Broad Institute Genome Sequencing Center for Infectious Disease"/>
            <person name="Wu L."/>
            <person name="Ma J."/>
        </authorList>
    </citation>
    <scope>NUCLEOTIDE SEQUENCE [LARGE SCALE GENOMIC DNA]</scope>
    <source>
        <strain evidence="2">JCM 17924</strain>
    </source>
</reference>
<name>A0ABP8J6E0_9BACT</name>
<evidence type="ECO:0000313" key="2">
    <source>
        <dbReference type="Proteomes" id="UP001500454"/>
    </source>
</evidence>
<dbReference type="Proteomes" id="UP001500454">
    <property type="component" value="Unassembled WGS sequence"/>
</dbReference>
<dbReference type="EMBL" id="BAABHA010000010">
    <property type="protein sequence ID" value="GAA4385917.1"/>
    <property type="molecule type" value="Genomic_DNA"/>
</dbReference>
<comment type="caution">
    <text evidence="1">The sequence shown here is derived from an EMBL/GenBank/DDBJ whole genome shotgun (WGS) entry which is preliminary data.</text>
</comment>
<dbReference type="RefSeq" id="WP_345225533.1">
    <property type="nucleotide sequence ID" value="NZ_BAABHA010000010.1"/>
</dbReference>
<keyword evidence="2" id="KW-1185">Reference proteome</keyword>
<accession>A0ABP8J6E0</accession>
<proteinExistence type="predicted"/>